<dbReference type="CDD" id="cd14656">
    <property type="entry name" value="Imelysin-like_EfeO"/>
    <property type="match status" value="1"/>
</dbReference>
<name>A0A9X3N2Q0_9ACTN</name>
<dbReference type="PANTHER" id="PTHR39192">
    <property type="entry name" value="IRON UPTAKE SYSTEM COMPONENT EFEO"/>
    <property type="match status" value="1"/>
</dbReference>
<organism evidence="2 3">
    <name type="scientific">Solirubrobacter ginsenosidimutans</name>
    <dbReference type="NCBI Taxonomy" id="490573"/>
    <lineage>
        <taxon>Bacteria</taxon>
        <taxon>Bacillati</taxon>
        <taxon>Actinomycetota</taxon>
        <taxon>Thermoleophilia</taxon>
        <taxon>Solirubrobacterales</taxon>
        <taxon>Solirubrobacteraceae</taxon>
        <taxon>Solirubrobacter</taxon>
    </lineage>
</organism>
<reference evidence="2" key="1">
    <citation type="submission" date="2022-10" db="EMBL/GenBank/DDBJ databases">
        <title>The WGS of Solirubrobacter ginsenosidimutans DSM 21036.</title>
        <authorList>
            <person name="Jiang Z."/>
        </authorList>
    </citation>
    <scope>NUCLEOTIDE SEQUENCE</scope>
    <source>
        <strain evidence="2">DSM 21036</strain>
    </source>
</reference>
<protein>
    <submittedName>
        <fullName evidence="2">Uncharacterized protein</fullName>
    </submittedName>
</protein>
<dbReference type="InterPro" id="IPR050894">
    <property type="entry name" value="EfeM/EfeO_iron_uptake"/>
</dbReference>
<dbReference type="Gene3D" id="1.20.1420.20">
    <property type="entry name" value="M75 peptidase, HXXE motif"/>
    <property type="match status" value="1"/>
</dbReference>
<dbReference type="InterPro" id="IPR034981">
    <property type="entry name" value="Imelysin-like_EfeO/Algp7"/>
</dbReference>
<evidence type="ECO:0000313" key="3">
    <source>
        <dbReference type="Proteomes" id="UP001149140"/>
    </source>
</evidence>
<sequence>MRRALLVAVLCLTGCGGGRQAPVSEHPIAPPATREIEVTKIAGTDRSPREVADAAAGVPVNGNPRGENSLVPESAFDGPIAAYRRYSARQAAAMAARVTALRQALAAGDRAAARRAWVQVYERYLLIGAAYGALGDLDSAITGDRLALERGLWRDEPLPALRPVAARLARHVRQLRRTVPKVEITPLDYVIRAHEILEDAQRDMLSGVAAPYSGAGVRATAASVDATDAVVATLRPLLAGHGAIASVEAGLLNLHRELDSIQRAHGGEWPALDELSRSERQHLNGRLGAGLEILAGVPHALETQYPPAIPELRP</sequence>
<dbReference type="InterPro" id="IPR038352">
    <property type="entry name" value="Imelysin_sf"/>
</dbReference>
<gene>
    <name evidence="2" type="ORF">OM076_37130</name>
</gene>
<comment type="caution">
    <text evidence="2">The sequence shown here is derived from an EMBL/GenBank/DDBJ whole genome shotgun (WGS) entry which is preliminary data.</text>
</comment>
<feature type="region of interest" description="Disordered" evidence="1">
    <location>
        <begin position="47"/>
        <end position="71"/>
    </location>
</feature>
<dbReference type="Proteomes" id="UP001149140">
    <property type="component" value="Unassembled WGS sequence"/>
</dbReference>
<accession>A0A9X3N2Q0</accession>
<dbReference type="RefSeq" id="WP_270045208.1">
    <property type="nucleotide sequence ID" value="NZ_JAPDOD010000055.1"/>
</dbReference>
<evidence type="ECO:0000256" key="1">
    <source>
        <dbReference type="SAM" id="MobiDB-lite"/>
    </source>
</evidence>
<dbReference type="AlphaFoldDB" id="A0A9X3N2Q0"/>
<dbReference type="EMBL" id="JAPDOD010000055">
    <property type="protein sequence ID" value="MDA0165948.1"/>
    <property type="molecule type" value="Genomic_DNA"/>
</dbReference>
<dbReference type="PANTHER" id="PTHR39192:SF1">
    <property type="entry name" value="IRON UPTAKE SYSTEM COMPONENT EFEO"/>
    <property type="match status" value="1"/>
</dbReference>
<evidence type="ECO:0000313" key="2">
    <source>
        <dbReference type="EMBL" id="MDA0165948.1"/>
    </source>
</evidence>
<keyword evidence="3" id="KW-1185">Reference proteome</keyword>
<proteinExistence type="predicted"/>